<protein>
    <submittedName>
        <fullName evidence="3">C2H2-type domain-containing protein</fullName>
    </submittedName>
</protein>
<feature type="compositionally biased region" description="Polar residues" evidence="1">
    <location>
        <begin position="1"/>
        <end position="10"/>
    </location>
</feature>
<keyword evidence="2" id="KW-1185">Reference proteome</keyword>
<dbReference type="WBParaSite" id="Hba_14841">
    <property type="protein sequence ID" value="Hba_14841"/>
    <property type="gene ID" value="Hba_14841"/>
</dbReference>
<name>A0A1I7XAX6_HETBA</name>
<evidence type="ECO:0000256" key="1">
    <source>
        <dbReference type="SAM" id="MobiDB-lite"/>
    </source>
</evidence>
<reference evidence="3" key="1">
    <citation type="submission" date="2016-11" db="UniProtKB">
        <authorList>
            <consortium name="WormBaseParasite"/>
        </authorList>
    </citation>
    <scope>IDENTIFICATION</scope>
</reference>
<dbReference type="Proteomes" id="UP000095283">
    <property type="component" value="Unplaced"/>
</dbReference>
<proteinExistence type="predicted"/>
<evidence type="ECO:0000313" key="2">
    <source>
        <dbReference type="Proteomes" id="UP000095283"/>
    </source>
</evidence>
<evidence type="ECO:0000313" key="3">
    <source>
        <dbReference type="WBParaSite" id="Hba_14841"/>
    </source>
</evidence>
<dbReference type="AlphaFoldDB" id="A0A1I7XAX6"/>
<organism evidence="2 3">
    <name type="scientific">Heterorhabditis bacteriophora</name>
    <name type="common">Entomopathogenic nematode worm</name>
    <dbReference type="NCBI Taxonomy" id="37862"/>
    <lineage>
        <taxon>Eukaryota</taxon>
        <taxon>Metazoa</taxon>
        <taxon>Ecdysozoa</taxon>
        <taxon>Nematoda</taxon>
        <taxon>Chromadorea</taxon>
        <taxon>Rhabditida</taxon>
        <taxon>Rhabditina</taxon>
        <taxon>Rhabditomorpha</taxon>
        <taxon>Strongyloidea</taxon>
        <taxon>Heterorhabditidae</taxon>
        <taxon>Heterorhabditis</taxon>
    </lineage>
</organism>
<feature type="region of interest" description="Disordered" evidence="1">
    <location>
        <begin position="1"/>
        <end position="29"/>
    </location>
</feature>
<accession>A0A1I7XAX6</accession>
<sequence>MTSIENQPEDINNAVDVGTPTPDLSRNRGSIDKQNEIENNSGVLESRNSSKAFLTAAWLLSAFSHRKLSRCPKKWLSLGERSESLVRHAVGHCHEEGFVLFD</sequence>